<keyword evidence="1" id="KW-0472">Membrane</keyword>
<evidence type="ECO:0000256" key="1">
    <source>
        <dbReference type="SAM" id="Phobius"/>
    </source>
</evidence>
<evidence type="ECO:0000313" key="2">
    <source>
        <dbReference type="EMBL" id="QOS39207.1"/>
    </source>
</evidence>
<dbReference type="KEGG" id="trc:DYE49_01550"/>
<reference evidence="2 3" key="1">
    <citation type="submission" date="2018-08" db="EMBL/GenBank/DDBJ databases">
        <title>The first complete genome of Treponema rectale (CHPAT), a commensal spirochete of the bovine rectum.</title>
        <authorList>
            <person name="Staton G.J."/>
            <person name="Clegg S.R."/>
            <person name="Carter S.D."/>
            <person name="Radford A.D."/>
            <person name="Darby A."/>
            <person name="Hall N."/>
            <person name="Birtles R.J."/>
            <person name="Evans N.J."/>
        </authorList>
    </citation>
    <scope>NUCLEOTIDE SEQUENCE [LARGE SCALE GENOMIC DNA]</scope>
    <source>
        <strain evidence="2 3">CHPA</strain>
    </source>
</reference>
<dbReference type="EMBL" id="CP031517">
    <property type="protein sequence ID" value="QOS39207.1"/>
    <property type="molecule type" value="Genomic_DNA"/>
</dbReference>
<dbReference type="AlphaFoldDB" id="A0A7M1XIL6"/>
<feature type="transmembrane region" description="Helical" evidence="1">
    <location>
        <begin position="12"/>
        <end position="33"/>
    </location>
</feature>
<proteinExistence type="predicted"/>
<evidence type="ECO:0000313" key="3">
    <source>
        <dbReference type="Proteomes" id="UP000593591"/>
    </source>
</evidence>
<protein>
    <submittedName>
        <fullName evidence="2">Uncharacterized protein</fullName>
    </submittedName>
</protein>
<feature type="transmembrane region" description="Helical" evidence="1">
    <location>
        <begin position="164"/>
        <end position="180"/>
    </location>
</feature>
<keyword evidence="1" id="KW-1133">Transmembrane helix</keyword>
<gene>
    <name evidence="2" type="ORF">DYE49_01550</name>
</gene>
<dbReference type="Proteomes" id="UP000593591">
    <property type="component" value="Chromosome"/>
</dbReference>
<feature type="transmembrane region" description="Helical" evidence="1">
    <location>
        <begin position="82"/>
        <end position="105"/>
    </location>
</feature>
<feature type="transmembrane region" description="Helical" evidence="1">
    <location>
        <begin position="111"/>
        <end position="135"/>
    </location>
</feature>
<feature type="transmembrane region" description="Helical" evidence="1">
    <location>
        <begin position="45"/>
        <end position="70"/>
    </location>
</feature>
<organism evidence="2 3">
    <name type="scientific">Treponema rectale</name>
    <dbReference type="NCBI Taxonomy" id="744512"/>
    <lineage>
        <taxon>Bacteria</taxon>
        <taxon>Pseudomonadati</taxon>
        <taxon>Spirochaetota</taxon>
        <taxon>Spirochaetia</taxon>
        <taxon>Spirochaetales</taxon>
        <taxon>Treponemataceae</taxon>
        <taxon>Treponema</taxon>
    </lineage>
</organism>
<feature type="transmembrane region" description="Helical" evidence="1">
    <location>
        <begin position="142"/>
        <end position="158"/>
    </location>
</feature>
<name>A0A7M1XIL6_9SPIR</name>
<accession>A0A7M1XIL6</accession>
<keyword evidence="1" id="KW-0812">Transmembrane</keyword>
<sequence length="214" mass="24397">MSEKQIVKTLKAISGVLFSLSAIFFFVMCLQTLLQSWANLNAATIIARILILLVEVVTTTALCLFSLSCITSYVREVRFEKAPLYIVGVLFVSYFLRYFLLHVFLGRWTNAWSWIYVIITLLDVVLIILVLFTDILKEKGEFFAYLALVITIITFLINNTDIELINEVFILLAGLVLLVMNRFPLLKQTVLETNENKAEPVEEGKTEETDKKTA</sequence>